<organism evidence="1 2">
    <name type="scientific">Candidatus Phytoplasma asiaticum</name>
    <dbReference type="NCBI Taxonomy" id="2763338"/>
    <lineage>
        <taxon>Bacteria</taxon>
        <taxon>Bacillati</taxon>
        <taxon>Mycoplasmatota</taxon>
        <taxon>Mollicutes</taxon>
        <taxon>Acholeplasmatales</taxon>
        <taxon>Acholeplasmataceae</taxon>
        <taxon>Candidatus Phytoplasma</taxon>
        <taxon>16SrII (Peanut WB group)</taxon>
    </lineage>
</organism>
<dbReference type="EMBL" id="CP097206">
    <property type="protein sequence ID" value="UQV27408.1"/>
    <property type="molecule type" value="Genomic_DNA"/>
</dbReference>
<protein>
    <recommendedName>
        <fullName evidence="3">Transposase</fullName>
    </recommendedName>
</protein>
<evidence type="ECO:0008006" key="3">
    <source>
        <dbReference type="Google" id="ProtNLM"/>
    </source>
</evidence>
<dbReference type="AlphaFoldDB" id="A0AAX3B9Q8"/>
<gene>
    <name evidence="1" type="ORF">H7686_0001140</name>
</gene>
<sequence>MVQWLEQDLKLTINKNTSKIVKACKGTKFLSYMVKVNPTNKICTRKFTKNSLNDKVQIQIPHAKAKEYGHEYHWLKEEKGETRRSIS</sequence>
<accession>A0AAX3B9Q8</accession>
<reference evidence="1 2" key="1">
    <citation type="submission" date="2022-05" db="EMBL/GenBank/DDBJ databases">
        <title>'Parthenium hysterophorus' phyllody phytoplasma strain PR34.</title>
        <authorList>
            <person name="Kirdat K."/>
            <person name="Tiwarekar B."/>
            <person name="Yadav A."/>
        </authorList>
    </citation>
    <scope>NUCLEOTIDE SEQUENCE [LARGE SCALE GENOMIC DNA]</scope>
    <source>
        <strain evidence="1 2">PR34</strain>
    </source>
</reference>
<dbReference type="Proteomes" id="UP000769022">
    <property type="component" value="Chromosome"/>
</dbReference>
<dbReference type="KEGG" id="pphy:H7686_0001140"/>
<evidence type="ECO:0000313" key="2">
    <source>
        <dbReference type="Proteomes" id="UP000769022"/>
    </source>
</evidence>
<proteinExistence type="predicted"/>
<name>A0AAX3B9Q8_9MOLU</name>
<keyword evidence="2" id="KW-1185">Reference proteome</keyword>
<evidence type="ECO:0000313" key="1">
    <source>
        <dbReference type="EMBL" id="UQV27408.1"/>
    </source>
</evidence>